<dbReference type="Gene3D" id="3.30.450.20">
    <property type="entry name" value="PAS domain"/>
    <property type="match status" value="1"/>
</dbReference>
<sequence>PGRPGMECPAQPAPSPQTESDFLCAEDCDGQGAQKSLRDAEMIVFVGMDIGPFEQARSMDFQGTLVTSATLLALGFAAVVSLFWAQSHRVSKRLLRDTRAFASEVVGTMPAGLAVVDPEGMLAMVNASFEALLGRKSADVVGRPAAQVLPPGLLELGTGPEAVLSGEASGHKESEGEFDFGGDGPVPLGVSVTRIVAEDGGLVGTLYLVRDLREVRALQEEVRRREKLAAMGNLAAGVAHEIRNPLSSIRGYASYFGSKFAPDSEDRKAAQVMVREVDRLNRVISELIDYSRPSELARRPVSLGEAVEHCLRLIRPDAEASSVRVATHGLDAAPTALLDPDRFSQALLNVLLNAVQAMPSGGTLSVTVGVSDDGRGFVETADEGVGIDPADMGKIFNPYYTTKATGTGLGLAVALKLVEAHGGEMRAAPRPGGGTVIAMYLPLARDNDEEKP</sequence>
<evidence type="ECO:0000256" key="3">
    <source>
        <dbReference type="ARBA" id="ARBA00022553"/>
    </source>
</evidence>
<evidence type="ECO:0000256" key="2">
    <source>
        <dbReference type="ARBA" id="ARBA00012438"/>
    </source>
</evidence>
<dbReference type="InterPro" id="IPR003594">
    <property type="entry name" value="HATPase_dom"/>
</dbReference>
<dbReference type="PANTHER" id="PTHR43065">
    <property type="entry name" value="SENSOR HISTIDINE KINASE"/>
    <property type="match status" value="1"/>
</dbReference>
<dbReference type="PANTHER" id="PTHR43065:SF10">
    <property type="entry name" value="PEROXIDE STRESS-ACTIVATED HISTIDINE KINASE MAK3"/>
    <property type="match status" value="1"/>
</dbReference>
<evidence type="ECO:0000256" key="8">
    <source>
        <dbReference type="ARBA" id="ARBA00023012"/>
    </source>
</evidence>
<dbReference type="InterPro" id="IPR000014">
    <property type="entry name" value="PAS"/>
</dbReference>
<evidence type="ECO:0000313" key="13">
    <source>
        <dbReference type="Proteomes" id="UP000469724"/>
    </source>
</evidence>
<keyword evidence="9" id="KW-0472">Membrane</keyword>
<dbReference type="SMART" id="SM00388">
    <property type="entry name" value="HisKA"/>
    <property type="match status" value="1"/>
</dbReference>
<evidence type="ECO:0000256" key="4">
    <source>
        <dbReference type="ARBA" id="ARBA00022679"/>
    </source>
</evidence>
<keyword evidence="8" id="KW-0902">Two-component regulatory system</keyword>
<organism evidence="12 13">
    <name type="scientific">Desulfolutivibrio sulfodismutans</name>
    <dbReference type="NCBI Taxonomy" id="63561"/>
    <lineage>
        <taxon>Bacteria</taxon>
        <taxon>Pseudomonadati</taxon>
        <taxon>Thermodesulfobacteriota</taxon>
        <taxon>Desulfovibrionia</taxon>
        <taxon>Desulfovibrionales</taxon>
        <taxon>Desulfovibrionaceae</taxon>
        <taxon>Desulfolutivibrio</taxon>
    </lineage>
</organism>
<keyword evidence="5" id="KW-0547">Nucleotide-binding</keyword>
<dbReference type="RefSeq" id="WP_163303213.1">
    <property type="nucleotide sequence ID" value="NZ_JAAGRQ010000080.1"/>
</dbReference>
<gene>
    <name evidence="12" type="ORF">G3N56_15480</name>
</gene>
<dbReference type="SMART" id="SM00387">
    <property type="entry name" value="HATPase_c"/>
    <property type="match status" value="1"/>
</dbReference>
<dbReference type="InterPro" id="IPR005467">
    <property type="entry name" value="His_kinase_dom"/>
</dbReference>
<keyword evidence="4" id="KW-0808">Transferase</keyword>
<name>A0A7K3NPK7_9BACT</name>
<evidence type="ECO:0000256" key="7">
    <source>
        <dbReference type="ARBA" id="ARBA00022840"/>
    </source>
</evidence>
<dbReference type="Gene3D" id="1.10.287.130">
    <property type="match status" value="1"/>
</dbReference>
<comment type="caution">
    <text evidence="12">The sequence shown here is derived from an EMBL/GenBank/DDBJ whole genome shotgun (WGS) entry which is preliminary data.</text>
</comment>
<keyword evidence="9" id="KW-0812">Transmembrane</keyword>
<dbReference type="PROSITE" id="PS50112">
    <property type="entry name" value="PAS"/>
    <property type="match status" value="1"/>
</dbReference>
<dbReference type="Gene3D" id="3.30.565.10">
    <property type="entry name" value="Histidine kinase-like ATPase, C-terminal domain"/>
    <property type="match status" value="1"/>
</dbReference>
<dbReference type="AlphaFoldDB" id="A0A7K3NPK7"/>
<dbReference type="Pfam" id="PF08448">
    <property type="entry name" value="PAS_4"/>
    <property type="match status" value="1"/>
</dbReference>
<evidence type="ECO:0000313" key="12">
    <source>
        <dbReference type="EMBL" id="NDY58136.1"/>
    </source>
</evidence>
<dbReference type="CDD" id="cd00082">
    <property type="entry name" value="HisKA"/>
    <property type="match status" value="1"/>
</dbReference>
<evidence type="ECO:0000256" key="5">
    <source>
        <dbReference type="ARBA" id="ARBA00022741"/>
    </source>
</evidence>
<reference evidence="12 13" key="1">
    <citation type="submission" date="2020-02" db="EMBL/GenBank/DDBJ databases">
        <title>Comparative genomics of sulfur disproportionating microorganisms.</title>
        <authorList>
            <person name="Ward L.M."/>
            <person name="Bertran E."/>
            <person name="Johnston D.T."/>
        </authorList>
    </citation>
    <scope>NUCLEOTIDE SEQUENCE [LARGE SCALE GENOMIC DNA]</scope>
    <source>
        <strain evidence="12 13">DSM 3696</strain>
    </source>
</reference>
<dbReference type="Pfam" id="PF00512">
    <property type="entry name" value="HisKA"/>
    <property type="match status" value="1"/>
</dbReference>
<accession>A0A7K3NPK7</accession>
<keyword evidence="7" id="KW-0067">ATP-binding</keyword>
<dbReference type="PRINTS" id="PR00344">
    <property type="entry name" value="BCTRLSENSOR"/>
</dbReference>
<dbReference type="InterPro" id="IPR003661">
    <property type="entry name" value="HisK_dim/P_dom"/>
</dbReference>
<dbReference type="PROSITE" id="PS50109">
    <property type="entry name" value="HIS_KIN"/>
    <property type="match status" value="1"/>
</dbReference>
<feature type="non-terminal residue" evidence="12">
    <location>
        <position position="1"/>
    </location>
</feature>
<feature type="domain" description="Histidine kinase" evidence="10">
    <location>
        <begin position="237"/>
        <end position="445"/>
    </location>
</feature>
<evidence type="ECO:0000256" key="1">
    <source>
        <dbReference type="ARBA" id="ARBA00000085"/>
    </source>
</evidence>
<dbReference type="GO" id="GO:0005524">
    <property type="term" value="F:ATP binding"/>
    <property type="evidence" value="ECO:0007669"/>
    <property type="project" value="UniProtKB-KW"/>
</dbReference>
<dbReference type="EC" id="2.7.13.3" evidence="2"/>
<dbReference type="SMART" id="SM00091">
    <property type="entry name" value="PAS"/>
    <property type="match status" value="1"/>
</dbReference>
<dbReference type="SUPFAM" id="SSF55874">
    <property type="entry name" value="ATPase domain of HSP90 chaperone/DNA topoisomerase II/histidine kinase"/>
    <property type="match status" value="1"/>
</dbReference>
<dbReference type="SUPFAM" id="SSF47384">
    <property type="entry name" value="Homodimeric domain of signal transducing histidine kinase"/>
    <property type="match status" value="1"/>
</dbReference>
<evidence type="ECO:0000259" key="10">
    <source>
        <dbReference type="PROSITE" id="PS50109"/>
    </source>
</evidence>
<dbReference type="InterPro" id="IPR013656">
    <property type="entry name" value="PAS_4"/>
</dbReference>
<evidence type="ECO:0000256" key="9">
    <source>
        <dbReference type="SAM" id="Phobius"/>
    </source>
</evidence>
<dbReference type="InterPro" id="IPR036097">
    <property type="entry name" value="HisK_dim/P_sf"/>
</dbReference>
<keyword evidence="3" id="KW-0597">Phosphoprotein</keyword>
<feature type="domain" description="PAS" evidence="11">
    <location>
        <begin position="98"/>
        <end position="151"/>
    </location>
</feature>
<proteinExistence type="predicted"/>
<dbReference type="GO" id="GO:0000155">
    <property type="term" value="F:phosphorelay sensor kinase activity"/>
    <property type="evidence" value="ECO:0007669"/>
    <property type="project" value="InterPro"/>
</dbReference>
<dbReference type="Pfam" id="PF02518">
    <property type="entry name" value="HATPase_c"/>
    <property type="match status" value="1"/>
</dbReference>
<keyword evidence="6" id="KW-0418">Kinase</keyword>
<feature type="transmembrane region" description="Helical" evidence="9">
    <location>
        <begin position="65"/>
        <end position="85"/>
    </location>
</feature>
<dbReference type="CDD" id="cd00130">
    <property type="entry name" value="PAS"/>
    <property type="match status" value="1"/>
</dbReference>
<dbReference type="EMBL" id="JAAGRQ010000080">
    <property type="protein sequence ID" value="NDY58136.1"/>
    <property type="molecule type" value="Genomic_DNA"/>
</dbReference>
<dbReference type="InterPro" id="IPR035965">
    <property type="entry name" value="PAS-like_dom_sf"/>
</dbReference>
<protein>
    <recommendedName>
        <fullName evidence="2">histidine kinase</fullName>
        <ecNumber evidence="2">2.7.13.3</ecNumber>
    </recommendedName>
</protein>
<dbReference type="InterPro" id="IPR036890">
    <property type="entry name" value="HATPase_C_sf"/>
</dbReference>
<comment type="catalytic activity">
    <reaction evidence="1">
        <text>ATP + protein L-histidine = ADP + protein N-phospho-L-histidine.</text>
        <dbReference type="EC" id="2.7.13.3"/>
    </reaction>
</comment>
<keyword evidence="9" id="KW-1133">Transmembrane helix</keyword>
<evidence type="ECO:0000259" key="11">
    <source>
        <dbReference type="PROSITE" id="PS50112"/>
    </source>
</evidence>
<dbReference type="SUPFAM" id="SSF55785">
    <property type="entry name" value="PYP-like sensor domain (PAS domain)"/>
    <property type="match status" value="1"/>
</dbReference>
<dbReference type="NCBIfam" id="TIGR00229">
    <property type="entry name" value="sensory_box"/>
    <property type="match status" value="1"/>
</dbReference>
<keyword evidence="13" id="KW-1185">Reference proteome</keyword>
<dbReference type="InterPro" id="IPR004358">
    <property type="entry name" value="Sig_transdc_His_kin-like_C"/>
</dbReference>
<dbReference type="Proteomes" id="UP000469724">
    <property type="component" value="Unassembled WGS sequence"/>
</dbReference>
<evidence type="ECO:0000256" key="6">
    <source>
        <dbReference type="ARBA" id="ARBA00022777"/>
    </source>
</evidence>